<sequence length="218" mass="23708">MAVVISLLFFLIHTFGLIDLITHLRRLQDTVQASGTLGYALYIALFILATVCLLPGSVLVLAGGIVFGPWLGTLLSLIAATVASALSFLLARWLGRALLLKYVGHTHTFQAIERGIGRSGIDFLILTRLIPLFPYNIQNYAYGLTAIRFWPYTLISALTTLPGIFIYTLMASELATDGITLAFILKLSLAGLALFALVQAAKGYARHKRVTLPVEDGE</sequence>
<comment type="caution">
    <text evidence="3">The sequence shown here is derived from an EMBL/GenBank/DDBJ whole genome shotgun (WGS) entry which is preliminary data.</text>
</comment>
<dbReference type="Proteomes" id="UP000078386">
    <property type="component" value="Unassembled WGS sequence"/>
</dbReference>
<dbReference type="GO" id="GO:0005886">
    <property type="term" value="C:plasma membrane"/>
    <property type="evidence" value="ECO:0007669"/>
    <property type="project" value="UniProtKB-ARBA"/>
</dbReference>
<name>A0A1B7JVW5_9ENTR</name>
<dbReference type="PATRIC" id="fig|1354264.4.peg.2853"/>
<keyword evidence="1" id="KW-0812">Transmembrane</keyword>
<evidence type="ECO:0000313" key="3">
    <source>
        <dbReference type="EMBL" id="OAT52063.1"/>
    </source>
</evidence>
<evidence type="ECO:0000256" key="1">
    <source>
        <dbReference type="SAM" id="Phobius"/>
    </source>
</evidence>
<proteinExistence type="predicted"/>
<organism evidence="3 4">
    <name type="scientific">Kluyvera georgiana ATCC 51603</name>
    <dbReference type="NCBI Taxonomy" id="1354264"/>
    <lineage>
        <taxon>Bacteria</taxon>
        <taxon>Pseudomonadati</taxon>
        <taxon>Pseudomonadota</taxon>
        <taxon>Gammaproteobacteria</taxon>
        <taxon>Enterobacterales</taxon>
        <taxon>Enterobacteriaceae</taxon>
        <taxon>Kluyvera</taxon>
    </lineage>
</organism>
<dbReference type="InterPro" id="IPR053240">
    <property type="entry name" value="VTT_domain"/>
</dbReference>
<reference evidence="3 4" key="1">
    <citation type="submission" date="2016-04" db="EMBL/GenBank/DDBJ databases">
        <title>ATOL: Assembling a taxonomically balanced genome-scale reconstruction of the evolutionary history of the Enterobacteriaceae.</title>
        <authorList>
            <person name="Plunkett G.III."/>
            <person name="Neeno-Eckwall E.C."/>
            <person name="Glasner J.D."/>
            <person name="Perna N.T."/>
        </authorList>
    </citation>
    <scope>NUCLEOTIDE SEQUENCE [LARGE SCALE GENOMIC DNA]</scope>
    <source>
        <strain evidence="3 4">ATCC 51603</strain>
    </source>
</reference>
<keyword evidence="1" id="KW-0472">Membrane</keyword>
<dbReference type="PANTHER" id="PTHR46826">
    <property type="match status" value="1"/>
</dbReference>
<keyword evidence="4" id="KW-1185">Reference proteome</keyword>
<dbReference type="AlphaFoldDB" id="A0A1B7JVW5"/>
<protein>
    <submittedName>
        <fullName evidence="3">DedA family inner membrane protein</fullName>
    </submittedName>
</protein>
<dbReference type="RefSeq" id="WP_064546203.1">
    <property type="nucleotide sequence ID" value="NZ_LXEU01000052.1"/>
</dbReference>
<feature type="transmembrane region" description="Helical" evidence="1">
    <location>
        <begin position="179"/>
        <end position="198"/>
    </location>
</feature>
<evidence type="ECO:0000313" key="4">
    <source>
        <dbReference type="Proteomes" id="UP000078386"/>
    </source>
</evidence>
<dbReference type="PANTHER" id="PTHR46826:SF1">
    <property type="entry name" value="TVP38_TMEM64 FAMILY MEMBRANE PROTEIN YDJX"/>
    <property type="match status" value="1"/>
</dbReference>
<keyword evidence="1" id="KW-1133">Transmembrane helix</keyword>
<feature type="transmembrane region" description="Helical" evidence="1">
    <location>
        <begin position="40"/>
        <end position="67"/>
    </location>
</feature>
<accession>A0A1B7JVW5</accession>
<evidence type="ECO:0000259" key="2">
    <source>
        <dbReference type="Pfam" id="PF09335"/>
    </source>
</evidence>
<dbReference type="Pfam" id="PF09335">
    <property type="entry name" value="VTT_dom"/>
    <property type="match status" value="1"/>
</dbReference>
<dbReference type="EMBL" id="LXEU01000052">
    <property type="protein sequence ID" value="OAT52063.1"/>
    <property type="molecule type" value="Genomic_DNA"/>
</dbReference>
<gene>
    <name evidence="3" type="ORF">M989_02732</name>
</gene>
<feature type="transmembrane region" description="Helical" evidence="1">
    <location>
        <begin position="74"/>
        <end position="95"/>
    </location>
</feature>
<feature type="transmembrane region" description="Helical" evidence="1">
    <location>
        <begin position="149"/>
        <end position="167"/>
    </location>
</feature>
<feature type="domain" description="VTT" evidence="2">
    <location>
        <begin position="54"/>
        <end position="170"/>
    </location>
</feature>
<dbReference type="InterPro" id="IPR032816">
    <property type="entry name" value="VTT_dom"/>
</dbReference>